<dbReference type="Proteomes" id="UP000031668">
    <property type="component" value="Unassembled WGS sequence"/>
</dbReference>
<accession>A0A0C2J8V8</accession>
<reference evidence="1 2" key="1">
    <citation type="journal article" date="2014" name="Genome Biol. Evol.">
        <title>The genome of the myxosporean Thelohanellus kitauei shows adaptations to nutrient acquisition within its fish host.</title>
        <authorList>
            <person name="Yang Y."/>
            <person name="Xiong J."/>
            <person name="Zhou Z."/>
            <person name="Huo F."/>
            <person name="Miao W."/>
            <person name="Ran C."/>
            <person name="Liu Y."/>
            <person name="Zhang J."/>
            <person name="Feng J."/>
            <person name="Wang M."/>
            <person name="Wang M."/>
            <person name="Wang L."/>
            <person name="Yao B."/>
        </authorList>
    </citation>
    <scope>NUCLEOTIDE SEQUENCE [LARGE SCALE GENOMIC DNA]</scope>
    <source>
        <strain evidence="1">Wuqing</strain>
    </source>
</reference>
<dbReference type="AlphaFoldDB" id="A0A0C2J8V8"/>
<comment type="caution">
    <text evidence="1">The sequence shown here is derived from an EMBL/GenBank/DDBJ whole genome shotgun (WGS) entry which is preliminary data.</text>
</comment>
<dbReference type="EMBL" id="JWZT01000486">
    <property type="protein sequence ID" value="KII74239.1"/>
    <property type="molecule type" value="Genomic_DNA"/>
</dbReference>
<proteinExistence type="predicted"/>
<sequence length="125" mass="14180">MQTERKAAQNISDAKIIKLKTARQDLFSKVKGNIFSKEAMNASDLTKYPYQIYQDMLKYIPENHSSVVKIPSKNGVNNIIKRVRAMTNTDISAIEAEPHSKTSSGMQFLRLTMFGDIDGITYRYA</sequence>
<evidence type="ECO:0000313" key="1">
    <source>
        <dbReference type="EMBL" id="KII74239.1"/>
    </source>
</evidence>
<keyword evidence="2" id="KW-1185">Reference proteome</keyword>
<gene>
    <name evidence="1" type="ORF">RF11_07172</name>
</gene>
<organism evidence="1 2">
    <name type="scientific">Thelohanellus kitauei</name>
    <name type="common">Myxosporean</name>
    <dbReference type="NCBI Taxonomy" id="669202"/>
    <lineage>
        <taxon>Eukaryota</taxon>
        <taxon>Metazoa</taxon>
        <taxon>Cnidaria</taxon>
        <taxon>Myxozoa</taxon>
        <taxon>Myxosporea</taxon>
        <taxon>Bivalvulida</taxon>
        <taxon>Platysporina</taxon>
        <taxon>Myxobolidae</taxon>
        <taxon>Thelohanellus</taxon>
    </lineage>
</organism>
<protein>
    <submittedName>
        <fullName evidence="1">Uncharacterized protein</fullName>
    </submittedName>
</protein>
<name>A0A0C2J8V8_THEKT</name>
<evidence type="ECO:0000313" key="2">
    <source>
        <dbReference type="Proteomes" id="UP000031668"/>
    </source>
</evidence>